<keyword evidence="3" id="KW-0812">Transmembrane</keyword>
<evidence type="ECO:0000256" key="4">
    <source>
        <dbReference type="ARBA" id="ARBA00022927"/>
    </source>
</evidence>
<evidence type="ECO:0000313" key="11">
    <source>
        <dbReference type="EMBL" id="CAB4755348.1"/>
    </source>
</evidence>
<evidence type="ECO:0000256" key="6">
    <source>
        <dbReference type="ARBA" id="ARBA00023010"/>
    </source>
</evidence>
<gene>
    <name evidence="10" type="ORF">UFOPK2334_00048</name>
    <name evidence="11" type="ORF">UFOPK2870_00294</name>
    <name evidence="9" type="ORF">UFOPK4179_00176</name>
    <name evidence="12" type="ORF">UFOPK4293_00931</name>
</gene>
<dbReference type="Pfam" id="PF02416">
    <property type="entry name" value="TatA_B_E"/>
    <property type="match status" value="1"/>
</dbReference>
<evidence type="ECO:0000256" key="1">
    <source>
        <dbReference type="ARBA" id="ARBA00004167"/>
    </source>
</evidence>
<feature type="region of interest" description="Disordered" evidence="8">
    <location>
        <begin position="62"/>
        <end position="107"/>
    </location>
</feature>
<organism evidence="11">
    <name type="scientific">freshwater metagenome</name>
    <dbReference type="NCBI Taxonomy" id="449393"/>
    <lineage>
        <taxon>unclassified sequences</taxon>
        <taxon>metagenomes</taxon>
        <taxon>ecological metagenomes</taxon>
    </lineage>
</organism>
<accession>A0A6J6U801</accession>
<keyword evidence="2" id="KW-0813">Transport</keyword>
<name>A0A6J6U801_9ZZZZ</name>
<evidence type="ECO:0000256" key="5">
    <source>
        <dbReference type="ARBA" id="ARBA00022989"/>
    </source>
</evidence>
<evidence type="ECO:0000313" key="9">
    <source>
        <dbReference type="EMBL" id="CAB4367394.1"/>
    </source>
</evidence>
<evidence type="ECO:0000256" key="7">
    <source>
        <dbReference type="ARBA" id="ARBA00023136"/>
    </source>
</evidence>
<dbReference type="EMBL" id="CAETWZ010000009">
    <property type="protein sequence ID" value="CAB4367394.1"/>
    <property type="molecule type" value="Genomic_DNA"/>
</dbReference>
<evidence type="ECO:0000256" key="2">
    <source>
        <dbReference type="ARBA" id="ARBA00022448"/>
    </source>
</evidence>
<proteinExistence type="predicted"/>
<evidence type="ECO:0000256" key="8">
    <source>
        <dbReference type="SAM" id="MobiDB-lite"/>
    </source>
</evidence>
<dbReference type="InterPro" id="IPR003369">
    <property type="entry name" value="TatA/B/E"/>
</dbReference>
<keyword evidence="5" id="KW-1133">Transmembrane helix</keyword>
<dbReference type="EMBL" id="CAEZXA010000002">
    <property type="protein sequence ID" value="CAB4662785.1"/>
    <property type="molecule type" value="Genomic_DNA"/>
</dbReference>
<protein>
    <submittedName>
        <fullName evidence="11">Unannotated protein</fullName>
    </submittedName>
</protein>
<evidence type="ECO:0000313" key="12">
    <source>
        <dbReference type="EMBL" id="CAB5050361.1"/>
    </source>
</evidence>
<dbReference type="EMBL" id="CAFBQH010000051">
    <property type="protein sequence ID" value="CAB5050361.1"/>
    <property type="molecule type" value="Genomic_DNA"/>
</dbReference>
<reference evidence="11" key="1">
    <citation type="submission" date="2020-05" db="EMBL/GenBank/DDBJ databases">
        <authorList>
            <person name="Chiriac C."/>
            <person name="Salcher M."/>
            <person name="Ghai R."/>
            <person name="Kavagutti S V."/>
        </authorList>
    </citation>
    <scope>NUCLEOTIDE SEQUENCE</scope>
</reference>
<dbReference type="AlphaFoldDB" id="A0A6J6U801"/>
<keyword evidence="6" id="KW-0811">Translocation</keyword>
<dbReference type="Gene3D" id="1.20.5.3310">
    <property type="match status" value="1"/>
</dbReference>
<evidence type="ECO:0000256" key="3">
    <source>
        <dbReference type="ARBA" id="ARBA00022692"/>
    </source>
</evidence>
<comment type="subcellular location">
    <subcellularLocation>
        <location evidence="1">Membrane</location>
        <topology evidence="1">Single-pass membrane protein</topology>
    </subcellularLocation>
</comment>
<sequence length="107" mass="11706">MSGSEILFLLVAGLVVLGPERLPGVIRKGGKIYGDLRRAASGYEKEFRDTFSEPIAELKSTADQIRHGFGQVDTEPSPPMRPERASYPKPNFSEDLSAVDKPAESND</sequence>
<keyword evidence="4" id="KW-0653">Protein transport</keyword>
<dbReference type="EMBL" id="CAEZZL010000011">
    <property type="protein sequence ID" value="CAB4755348.1"/>
    <property type="molecule type" value="Genomic_DNA"/>
</dbReference>
<evidence type="ECO:0000313" key="10">
    <source>
        <dbReference type="EMBL" id="CAB4662785.1"/>
    </source>
</evidence>
<keyword evidence="7" id="KW-0472">Membrane</keyword>